<evidence type="ECO:0000313" key="3">
    <source>
        <dbReference type="Proteomes" id="UP001472677"/>
    </source>
</evidence>
<evidence type="ECO:0000256" key="1">
    <source>
        <dbReference type="SAM" id="MobiDB-lite"/>
    </source>
</evidence>
<comment type="caution">
    <text evidence="2">The sequence shown here is derived from an EMBL/GenBank/DDBJ whole genome shotgun (WGS) entry which is preliminary data.</text>
</comment>
<organism evidence="2 3">
    <name type="scientific">Hibiscus sabdariffa</name>
    <name type="common">roselle</name>
    <dbReference type="NCBI Taxonomy" id="183260"/>
    <lineage>
        <taxon>Eukaryota</taxon>
        <taxon>Viridiplantae</taxon>
        <taxon>Streptophyta</taxon>
        <taxon>Embryophyta</taxon>
        <taxon>Tracheophyta</taxon>
        <taxon>Spermatophyta</taxon>
        <taxon>Magnoliopsida</taxon>
        <taxon>eudicotyledons</taxon>
        <taxon>Gunneridae</taxon>
        <taxon>Pentapetalae</taxon>
        <taxon>rosids</taxon>
        <taxon>malvids</taxon>
        <taxon>Malvales</taxon>
        <taxon>Malvaceae</taxon>
        <taxon>Malvoideae</taxon>
        <taxon>Hibiscus</taxon>
    </lineage>
</organism>
<dbReference type="Proteomes" id="UP001472677">
    <property type="component" value="Unassembled WGS sequence"/>
</dbReference>
<name>A0ABR2G8Y7_9ROSI</name>
<evidence type="ECO:0000313" key="2">
    <source>
        <dbReference type="EMBL" id="KAK8597040.1"/>
    </source>
</evidence>
<feature type="compositionally biased region" description="Basic and acidic residues" evidence="1">
    <location>
        <begin position="28"/>
        <end position="38"/>
    </location>
</feature>
<accession>A0ABR2G8Y7</accession>
<keyword evidence="3" id="KW-1185">Reference proteome</keyword>
<reference evidence="2 3" key="1">
    <citation type="journal article" date="2024" name="G3 (Bethesda)">
        <title>Genome assembly of Hibiscus sabdariffa L. provides insights into metabolisms of medicinal natural products.</title>
        <authorList>
            <person name="Kim T."/>
        </authorList>
    </citation>
    <scope>NUCLEOTIDE SEQUENCE [LARGE SCALE GENOMIC DNA]</scope>
    <source>
        <strain evidence="2">TK-2024</strain>
        <tissue evidence="2">Old leaves</tissue>
    </source>
</reference>
<gene>
    <name evidence="2" type="ORF">V6N12_065517</name>
</gene>
<proteinExistence type="predicted"/>
<feature type="region of interest" description="Disordered" evidence="1">
    <location>
        <begin position="15"/>
        <end position="38"/>
    </location>
</feature>
<sequence length="169" mass="18952">MGPKCDCVCELVEDSQASSKSVSDGEEDERRHARVLEGTKENKRVDWRVLEHDSGIAEEDIGMIRRDNEVCYSGMDFSKACGIQRDDQQILSKKTHVGSTTSSGPKDRAKLSDVIEIGGHQRKGEGSDSLVCKMRAMKGVLKVWNRNSYGNVDDNYRKLVDELEQLDTK</sequence>
<protein>
    <submittedName>
        <fullName evidence="2">Uncharacterized protein</fullName>
    </submittedName>
</protein>
<dbReference type="EMBL" id="JBBPBM010000002">
    <property type="protein sequence ID" value="KAK8597040.1"/>
    <property type="molecule type" value="Genomic_DNA"/>
</dbReference>